<dbReference type="InterPro" id="IPR009725">
    <property type="entry name" value="3_dmu_93_MTrfase"/>
</dbReference>
<dbReference type="SUPFAM" id="SSF54593">
    <property type="entry name" value="Glyoxalase/Bleomycin resistance protein/Dihydroxybiphenyl dioxygenase"/>
    <property type="match status" value="1"/>
</dbReference>
<name>A0ABY0FB59_9NEIS</name>
<sequence length="137" mass="14846">MQVQPYLFFDGSCEEAVEFYRSALGAEVLMLMRMKDSPEPPQPGMIPPGAEDKVMHASFRIGETTVMASDGRCLGQPSFQGFSLSLSVADQAEAERLFAALGDGGQVQMPLGKTFFSPGFGMVADRFGVPWMIIVEA</sequence>
<accession>A0ABY0FB59</accession>
<dbReference type="RefSeq" id="WP_129213144.1">
    <property type="nucleotide sequence ID" value="NZ_REGR01000011.1"/>
</dbReference>
<reference evidence="2 3" key="1">
    <citation type="submission" date="2018-10" db="EMBL/GenBank/DDBJ databases">
        <title>Draft genome of Fastidiocella sp. strain 375T, a bacterium isolated from a karstic cave dripping water.</title>
        <authorList>
            <person name="Coelho C."/>
            <person name="Verissimo A."/>
            <person name="Tiago I."/>
        </authorList>
    </citation>
    <scope>NUCLEOTIDE SEQUENCE [LARGE SCALE GENOMIC DNA]</scope>
    <source>
        <strain evidence="2 3">CAVE-375</strain>
    </source>
</reference>
<dbReference type="PANTHER" id="PTHR33990:SF1">
    <property type="entry name" value="PROTEIN YJDN"/>
    <property type="match status" value="1"/>
</dbReference>
<gene>
    <name evidence="2" type="ORF">EBB06_10525</name>
</gene>
<proteinExistence type="predicted"/>
<keyword evidence="3" id="KW-1185">Reference proteome</keyword>
<comment type="caution">
    <text evidence="2">The sequence shown here is derived from an EMBL/GenBank/DDBJ whole genome shotgun (WGS) entry which is preliminary data.</text>
</comment>
<dbReference type="InterPro" id="IPR029068">
    <property type="entry name" value="Glyas_Bleomycin-R_OHBP_Dase"/>
</dbReference>
<organism evidence="2 3">
    <name type="scientific">Crenobacter cavernae</name>
    <dbReference type="NCBI Taxonomy" id="2290923"/>
    <lineage>
        <taxon>Bacteria</taxon>
        <taxon>Pseudomonadati</taxon>
        <taxon>Pseudomonadota</taxon>
        <taxon>Betaproteobacteria</taxon>
        <taxon>Neisseriales</taxon>
        <taxon>Neisseriaceae</taxon>
        <taxon>Crenobacter</taxon>
    </lineage>
</organism>
<dbReference type="PANTHER" id="PTHR33990">
    <property type="entry name" value="PROTEIN YJDN-RELATED"/>
    <property type="match status" value="1"/>
</dbReference>
<feature type="domain" description="PhnB-like" evidence="1">
    <location>
        <begin position="3"/>
        <end position="134"/>
    </location>
</feature>
<dbReference type="Proteomes" id="UP000290682">
    <property type="component" value="Unassembled WGS sequence"/>
</dbReference>
<dbReference type="Gene3D" id="3.10.180.10">
    <property type="entry name" value="2,3-Dihydroxybiphenyl 1,2-Dioxygenase, domain 1"/>
    <property type="match status" value="1"/>
</dbReference>
<dbReference type="CDD" id="cd06588">
    <property type="entry name" value="PhnB_like"/>
    <property type="match status" value="1"/>
</dbReference>
<evidence type="ECO:0000313" key="3">
    <source>
        <dbReference type="Proteomes" id="UP000290682"/>
    </source>
</evidence>
<protein>
    <submittedName>
        <fullName evidence="2">VOC family protein</fullName>
    </submittedName>
</protein>
<dbReference type="Pfam" id="PF06983">
    <property type="entry name" value="3-dmu-9_3-mt"/>
    <property type="match status" value="1"/>
</dbReference>
<evidence type="ECO:0000313" key="2">
    <source>
        <dbReference type="EMBL" id="RXZ43195.1"/>
    </source>
</evidence>
<evidence type="ECO:0000259" key="1">
    <source>
        <dbReference type="Pfam" id="PF06983"/>
    </source>
</evidence>
<dbReference type="PIRSF" id="PIRSF021700">
    <property type="entry name" value="3_dmu_93_MTrfase"/>
    <property type="match status" value="1"/>
</dbReference>
<dbReference type="InterPro" id="IPR028973">
    <property type="entry name" value="PhnB-like"/>
</dbReference>
<dbReference type="EMBL" id="REGR01000011">
    <property type="protein sequence ID" value="RXZ43195.1"/>
    <property type="molecule type" value="Genomic_DNA"/>
</dbReference>